<dbReference type="Pfam" id="PF14317">
    <property type="entry name" value="YcxB"/>
    <property type="match status" value="1"/>
</dbReference>
<organism evidence="3 4">
    <name type="scientific">Bartonella apis</name>
    <dbReference type="NCBI Taxonomy" id="1686310"/>
    <lineage>
        <taxon>Bacteria</taxon>
        <taxon>Pseudomonadati</taxon>
        <taxon>Pseudomonadota</taxon>
        <taxon>Alphaproteobacteria</taxon>
        <taxon>Hyphomicrobiales</taxon>
        <taxon>Bartonellaceae</taxon>
        <taxon>Bartonella</taxon>
    </lineage>
</organism>
<dbReference type="OrthoDB" id="7925895at2"/>
<protein>
    <submittedName>
        <fullName evidence="3">YcxB-like protein</fullName>
    </submittedName>
</protein>
<name>A0A1R0F8I1_9HYPH</name>
<sequence length="180" mass="21203">MTRQIVFILEKQDAIEALKAYYRDHALSRRTFMRLFLLWIIAVALMSAVLVMIDGSDWYQNWGRSLYRISAIYAAIIIAIWALNYCVLIPHHVQQLVKNDKQIGLEQSWVWDDHAVAIKSSYIRGTYPFRLFSGWREYPTFIALYISPKKFNVLPKAPMNDEQLEDLRTIFKREIAAEEK</sequence>
<dbReference type="Proteomes" id="UP000187344">
    <property type="component" value="Unassembled WGS sequence"/>
</dbReference>
<proteinExistence type="predicted"/>
<keyword evidence="4" id="KW-1185">Reference proteome</keyword>
<comment type="caution">
    <text evidence="3">The sequence shown here is derived from an EMBL/GenBank/DDBJ whole genome shotgun (WGS) entry which is preliminary data.</text>
</comment>
<dbReference type="RefSeq" id="WP_075870172.1">
    <property type="nucleotide sequence ID" value="NZ_CALYQA010000001.1"/>
</dbReference>
<evidence type="ECO:0000256" key="1">
    <source>
        <dbReference type="SAM" id="Phobius"/>
    </source>
</evidence>
<dbReference type="EMBL" id="LXYT01000002">
    <property type="protein sequence ID" value="OLY43283.1"/>
    <property type="molecule type" value="Genomic_DNA"/>
</dbReference>
<feature type="transmembrane region" description="Helical" evidence="1">
    <location>
        <begin position="32"/>
        <end position="53"/>
    </location>
</feature>
<reference evidence="3 4" key="1">
    <citation type="submission" date="2016-12" db="EMBL/GenBank/DDBJ databases">
        <title>Comparative genomics of Bartonella apis.</title>
        <authorList>
            <person name="Engel P."/>
        </authorList>
    </citation>
    <scope>NUCLEOTIDE SEQUENCE [LARGE SCALE GENOMIC DNA]</scope>
    <source>
        <strain evidence="3 4">PEB0149</strain>
    </source>
</reference>
<keyword evidence="1" id="KW-1133">Transmembrane helix</keyword>
<gene>
    <name evidence="3" type="ORF">PEB0149_007080</name>
</gene>
<accession>A0A1R0F8I1</accession>
<keyword evidence="1" id="KW-0472">Membrane</keyword>
<evidence type="ECO:0000259" key="2">
    <source>
        <dbReference type="Pfam" id="PF14317"/>
    </source>
</evidence>
<dbReference type="GeneID" id="92991719"/>
<dbReference type="InterPro" id="IPR025588">
    <property type="entry name" value="YcxB-like_C"/>
</dbReference>
<feature type="transmembrane region" description="Helical" evidence="1">
    <location>
        <begin position="65"/>
        <end position="88"/>
    </location>
</feature>
<keyword evidence="1" id="KW-0812">Transmembrane</keyword>
<feature type="domain" description="YcxB-like C-terminal" evidence="2">
    <location>
        <begin position="111"/>
        <end position="170"/>
    </location>
</feature>
<dbReference type="AlphaFoldDB" id="A0A1R0F8I1"/>
<evidence type="ECO:0000313" key="3">
    <source>
        <dbReference type="EMBL" id="OLY43283.1"/>
    </source>
</evidence>
<evidence type="ECO:0000313" key="4">
    <source>
        <dbReference type="Proteomes" id="UP000187344"/>
    </source>
</evidence>